<name>A0A346XRZ0_9ACTN</name>
<dbReference type="Pfam" id="PF00092">
    <property type="entry name" value="VWA"/>
    <property type="match status" value="1"/>
</dbReference>
<reference evidence="2 3" key="1">
    <citation type="submission" date="2018-09" db="EMBL/GenBank/DDBJ databases">
        <title>Complete genome sequence of Euzebya sp. DY32-46 isolated from seawater of Pacific Ocean.</title>
        <authorList>
            <person name="Xu L."/>
            <person name="Wu Y.-H."/>
            <person name="Xu X.-W."/>
        </authorList>
    </citation>
    <scope>NUCLEOTIDE SEQUENCE [LARGE SCALE GENOMIC DNA]</scope>
    <source>
        <strain evidence="2 3">DY32-46</strain>
    </source>
</reference>
<dbReference type="OrthoDB" id="9806395at2"/>
<dbReference type="SUPFAM" id="SSF53300">
    <property type="entry name" value="vWA-like"/>
    <property type="match status" value="1"/>
</dbReference>
<keyword evidence="3" id="KW-1185">Reference proteome</keyword>
<organism evidence="2 3">
    <name type="scientific">Euzebya pacifica</name>
    <dbReference type="NCBI Taxonomy" id="1608957"/>
    <lineage>
        <taxon>Bacteria</taxon>
        <taxon>Bacillati</taxon>
        <taxon>Actinomycetota</taxon>
        <taxon>Nitriliruptoria</taxon>
        <taxon>Euzebyales</taxon>
    </lineage>
</organism>
<dbReference type="InterPro" id="IPR036465">
    <property type="entry name" value="vWFA_dom_sf"/>
</dbReference>
<accession>A0A346XRZ0</accession>
<protein>
    <recommendedName>
        <fullName evidence="1">VWFA domain-containing protein</fullName>
    </recommendedName>
</protein>
<dbReference type="PIRSF" id="PIRSF020634">
    <property type="entry name" value="TerY_vWA"/>
    <property type="match status" value="1"/>
</dbReference>
<feature type="domain" description="VWFA" evidence="1">
    <location>
        <begin position="23"/>
        <end position="201"/>
    </location>
</feature>
<dbReference type="Proteomes" id="UP000264006">
    <property type="component" value="Chromosome"/>
</dbReference>
<dbReference type="Gene3D" id="3.40.50.410">
    <property type="entry name" value="von Willebrand factor, type A domain"/>
    <property type="match status" value="1"/>
</dbReference>
<dbReference type="SMART" id="SM00327">
    <property type="entry name" value="VWA"/>
    <property type="match status" value="1"/>
</dbReference>
<dbReference type="RefSeq" id="WP_114593926.1">
    <property type="nucleotide sequence ID" value="NZ_CP031165.1"/>
</dbReference>
<evidence type="ECO:0000313" key="2">
    <source>
        <dbReference type="EMBL" id="AXV04987.1"/>
    </source>
</evidence>
<gene>
    <name evidence="2" type="ORF">DVS28_a0280</name>
</gene>
<dbReference type="InterPro" id="IPR011392">
    <property type="entry name" value="Tellurite-R_TerY"/>
</dbReference>
<dbReference type="AlphaFoldDB" id="A0A346XRZ0"/>
<evidence type="ECO:0000259" key="1">
    <source>
        <dbReference type="PROSITE" id="PS50234"/>
    </source>
</evidence>
<sequence length="224" mass="24525">MNEFEQEPFHAAEFAENPEPRCPCLLLLDTSGSMQGDPINQLNEGLLGFKSELMADSMAAKRVEVAVVSFGPVMVESEFTTPDFFTPPRLRASGATPMGEAITWGLDMVDARKSVYRSQGISYYRPWVFLITDGSPTDSWKSAATRVQAAEKSRSLSFFAVGVEGADMSKLGQIATRTPLKLKGLQFQELFSWLSNSMSSVSRSQPTDEIALVNPATPDGWAIV</sequence>
<proteinExistence type="predicted"/>
<dbReference type="InterPro" id="IPR002035">
    <property type="entry name" value="VWF_A"/>
</dbReference>
<dbReference type="EMBL" id="CP031165">
    <property type="protein sequence ID" value="AXV04987.1"/>
    <property type="molecule type" value="Genomic_DNA"/>
</dbReference>
<dbReference type="KEGG" id="euz:DVS28_a0280"/>
<evidence type="ECO:0000313" key="3">
    <source>
        <dbReference type="Proteomes" id="UP000264006"/>
    </source>
</evidence>
<dbReference type="PROSITE" id="PS50234">
    <property type="entry name" value="VWFA"/>
    <property type="match status" value="1"/>
</dbReference>